<sequence length="216" mass="24958">MLLFVVIISQKSFSQISNFEIQKSIYEKSKSYNDPNVAISALYNMIALQPDNVLLKDSLMREYYAISQWAPAYMISREILLSDAENLIALEISCITLQNLGLKQQALNEYETLYLKTDRTDILYTISYLQFELKNFNESLTNLDILINNSLTEEMYVSVSKSDNSRQEILMRAQLHYLKGLIYSEQNNKDLAKISFEKSVEISSDFQNAIDKLNLL</sequence>
<evidence type="ECO:0008006" key="2">
    <source>
        <dbReference type="Google" id="ProtNLM"/>
    </source>
</evidence>
<accession>A0A381NH54</accession>
<gene>
    <name evidence="1" type="ORF">METZ01_LOCUS6731</name>
</gene>
<reference evidence="1" key="1">
    <citation type="submission" date="2018-05" db="EMBL/GenBank/DDBJ databases">
        <authorList>
            <person name="Lanie J.A."/>
            <person name="Ng W.-L."/>
            <person name="Kazmierczak K.M."/>
            <person name="Andrzejewski T.M."/>
            <person name="Davidsen T.M."/>
            <person name="Wayne K.J."/>
            <person name="Tettelin H."/>
            <person name="Glass J.I."/>
            <person name="Rusch D."/>
            <person name="Podicherti R."/>
            <person name="Tsui H.-C.T."/>
            <person name="Winkler M.E."/>
        </authorList>
    </citation>
    <scope>NUCLEOTIDE SEQUENCE</scope>
</reference>
<dbReference type="InterPro" id="IPR011990">
    <property type="entry name" value="TPR-like_helical_dom_sf"/>
</dbReference>
<dbReference type="Pfam" id="PF13181">
    <property type="entry name" value="TPR_8"/>
    <property type="match status" value="1"/>
</dbReference>
<organism evidence="1">
    <name type="scientific">marine metagenome</name>
    <dbReference type="NCBI Taxonomy" id="408172"/>
    <lineage>
        <taxon>unclassified sequences</taxon>
        <taxon>metagenomes</taxon>
        <taxon>ecological metagenomes</taxon>
    </lineage>
</organism>
<dbReference type="EMBL" id="UINC01000355">
    <property type="protein sequence ID" value="SUZ53877.1"/>
    <property type="molecule type" value="Genomic_DNA"/>
</dbReference>
<dbReference type="InterPro" id="IPR019734">
    <property type="entry name" value="TPR_rpt"/>
</dbReference>
<protein>
    <recommendedName>
        <fullName evidence="2">Tetratricopeptide repeat-like domain-containing protein</fullName>
    </recommendedName>
</protein>
<name>A0A381NH54_9ZZZZ</name>
<dbReference type="SUPFAM" id="SSF48452">
    <property type="entry name" value="TPR-like"/>
    <property type="match status" value="1"/>
</dbReference>
<proteinExistence type="predicted"/>
<dbReference type="Gene3D" id="1.25.40.10">
    <property type="entry name" value="Tetratricopeptide repeat domain"/>
    <property type="match status" value="1"/>
</dbReference>
<dbReference type="SMART" id="SM00028">
    <property type="entry name" value="TPR"/>
    <property type="match status" value="1"/>
</dbReference>
<evidence type="ECO:0000313" key="1">
    <source>
        <dbReference type="EMBL" id="SUZ53877.1"/>
    </source>
</evidence>
<dbReference type="AlphaFoldDB" id="A0A381NH54"/>